<dbReference type="EMBL" id="CAJPIZ010003116">
    <property type="protein sequence ID" value="CAG2105935.1"/>
    <property type="molecule type" value="Genomic_DNA"/>
</dbReference>
<protein>
    <submittedName>
        <fullName evidence="1">Uncharacterized protein</fullName>
    </submittedName>
</protein>
<dbReference type="EMBL" id="OC857691">
    <property type="protein sequence ID" value="CAD7625505.1"/>
    <property type="molecule type" value="Genomic_DNA"/>
</dbReference>
<keyword evidence="2" id="KW-1185">Reference proteome</keyword>
<dbReference type="AlphaFoldDB" id="A0A7R9PYC2"/>
<evidence type="ECO:0000313" key="2">
    <source>
        <dbReference type="Proteomes" id="UP000759131"/>
    </source>
</evidence>
<organism evidence="1">
    <name type="scientific">Medioppia subpectinata</name>
    <dbReference type="NCBI Taxonomy" id="1979941"/>
    <lineage>
        <taxon>Eukaryota</taxon>
        <taxon>Metazoa</taxon>
        <taxon>Ecdysozoa</taxon>
        <taxon>Arthropoda</taxon>
        <taxon>Chelicerata</taxon>
        <taxon>Arachnida</taxon>
        <taxon>Acari</taxon>
        <taxon>Acariformes</taxon>
        <taxon>Sarcoptiformes</taxon>
        <taxon>Oribatida</taxon>
        <taxon>Brachypylina</taxon>
        <taxon>Oppioidea</taxon>
        <taxon>Oppiidae</taxon>
        <taxon>Medioppia</taxon>
    </lineage>
</organism>
<dbReference type="Proteomes" id="UP000759131">
    <property type="component" value="Unassembled WGS sequence"/>
</dbReference>
<dbReference type="OrthoDB" id="6502162at2759"/>
<gene>
    <name evidence="1" type="ORF">OSB1V03_LOCUS5939</name>
</gene>
<evidence type="ECO:0000313" key="1">
    <source>
        <dbReference type="EMBL" id="CAD7625505.1"/>
    </source>
</evidence>
<proteinExistence type="predicted"/>
<sequence length="231" mass="26284">MSTVLKNPDKLVCGNTSETTLDTALHKLLTQKFPTTSRQLRTFCNMASRILKFVDVFIKRCLNEFTKKIVSFVMFPIKREFSTVCKSGKPGPKARQLMIAAECGNNARPGLRRCYYSFVDQELGMQSVNEKVRIPMVCCAFNQLRQCFISEAEEVKQCTPRTIDYMARWATEIYGELMDIMCYEYPESSDRCVKVISEIPEIDNNTVRPQSFISPLITLLGNLGDDEGQPA</sequence>
<accession>A0A7R9PYC2</accession>
<dbReference type="PANTHER" id="PTHR33964:SF1">
    <property type="entry name" value="RE45066P"/>
    <property type="match status" value="1"/>
</dbReference>
<reference evidence="1" key="1">
    <citation type="submission" date="2020-11" db="EMBL/GenBank/DDBJ databases">
        <authorList>
            <person name="Tran Van P."/>
        </authorList>
    </citation>
    <scope>NUCLEOTIDE SEQUENCE</scope>
</reference>
<dbReference type="PANTHER" id="PTHR33964">
    <property type="entry name" value="RE45066P-RELATED"/>
    <property type="match status" value="1"/>
</dbReference>
<name>A0A7R9PYC2_9ACAR</name>